<name>A0ABU0QC21_STRAH</name>
<accession>A0ABU0QC21</accession>
<evidence type="ECO:0000313" key="2">
    <source>
        <dbReference type="Proteomes" id="UP001243364"/>
    </source>
</evidence>
<dbReference type="Proteomes" id="UP001243364">
    <property type="component" value="Unassembled WGS sequence"/>
</dbReference>
<reference evidence="1 2" key="1">
    <citation type="submission" date="2023-07" db="EMBL/GenBank/DDBJ databases">
        <title>Comparative genomics of wheat-associated soil bacteria to identify genetic determinants of phenazine resistance.</title>
        <authorList>
            <person name="Mouncey N."/>
        </authorList>
    </citation>
    <scope>NUCLEOTIDE SEQUENCE [LARGE SCALE GENOMIC DNA]</scope>
    <source>
        <strain evidence="1 2">W4I19-2</strain>
    </source>
</reference>
<keyword evidence="2" id="KW-1185">Reference proteome</keyword>
<protein>
    <submittedName>
        <fullName evidence="1">Uncharacterized protein</fullName>
    </submittedName>
</protein>
<evidence type="ECO:0000313" key="1">
    <source>
        <dbReference type="EMBL" id="MDQ0688204.1"/>
    </source>
</evidence>
<dbReference type="EMBL" id="JAUSYA010000001">
    <property type="protein sequence ID" value="MDQ0688204.1"/>
    <property type="molecule type" value="Genomic_DNA"/>
</dbReference>
<sequence length="49" mass="5383">MLLTVVENMIPARFGKSFRSPGVNPSVRNAWGVFPHTPSAPAHHDEEPT</sequence>
<gene>
    <name evidence="1" type="ORF">QFZ56_007167</name>
</gene>
<organism evidence="1 2">
    <name type="scientific">Streptomyces achromogenes</name>
    <dbReference type="NCBI Taxonomy" id="67255"/>
    <lineage>
        <taxon>Bacteria</taxon>
        <taxon>Bacillati</taxon>
        <taxon>Actinomycetota</taxon>
        <taxon>Actinomycetes</taxon>
        <taxon>Kitasatosporales</taxon>
        <taxon>Streptomycetaceae</taxon>
        <taxon>Streptomyces</taxon>
    </lineage>
</organism>
<proteinExistence type="predicted"/>
<comment type="caution">
    <text evidence="1">The sequence shown here is derived from an EMBL/GenBank/DDBJ whole genome shotgun (WGS) entry which is preliminary data.</text>
</comment>